<dbReference type="Gene3D" id="3.30.70.1450">
    <property type="entry name" value="Regulator of K+ conductance, C-terminal domain"/>
    <property type="match status" value="1"/>
</dbReference>
<accession>A0A2P0HL34</accession>
<accession>A0A6L8PLN8</accession>
<dbReference type="Pfam" id="PF02080">
    <property type="entry name" value="TrkA_C"/>
    <property type="match status" value="1"/>
</dbReference>
<protein>
    <submittedName>
        <fullName evidence="2">TrkA domain protein</fullName>
    </submittedName>
</protein>
<dbReference type="InterPro" id="IPR036721">
    <property type="entry name" value="RCK_C_sf"/>
</dbReference>
<organism evidence="2 3">
    <name type="scientific">Bacillus anthracis</name>
    <name type="common">anthrax bacterium</name>
    <dbReference type="NCBI Taxonomy" id="1392"/>
    <lineage>
        <taxon>Bacteria</taxon>
        <taxon>Bacillati</taxon>
        <taxon>Bacillota</taxon>
        <taxon>Bacilli</taxon>
        <taxon>Bacillales</taxon>
        <taxon>Bacillaceae</taxon>
        <taxon>Bacillus</taxon>
        <taxon>Bacillus cereus group</taxon>
    </lineage>
</organism>
<dbReference type="GeneID" id="45024901"/>
<dbReference type="PANTHER" id="PTHR30445">
    <property type="entry name" value="K(+)_H(+) ANTIPORTER SUBUNIT KHTT"/>
    <property type="match status" value="1"/>
</dbReference>
<accession>E9QWD1</accession>
<dbReference type="AlphaFoldDB" id="A0A6L8PLN8"/>
<dbReference type="PANTHER" id="PTHR30445:SF8">
    <property type="entry name" value="K(+)_H(+) ANTIPORTER SUBUNIT KHTT"/>
    <property type="match status" value="1"/>
</dbReference>
<dbReference type="EMBL" id="AE017334">
    <property type="protein sequence ID" value="AAT34419.1"/>
    <property type="molecule type" value="Genomic_DNA"/>
</dbReference>
<gene>
    <name evidence="2" type="ordered locus">GBAA_5287</name>
</gene>
<accession>Q6HR85</accession>
<dbReference type="PIRSF" id="PIRSF005028">
    <property type="entry name" value="KhtT"/>
    <property type="match status" value="1"/>
</dbReference>
<evidence type="ECO:0000259" key="1">
    <source>
        <dbReference type="PROSITE" id="PS51202"/>
    </source>
</evidence>
<dbReference type="GO" id="GO:0006813">
    <property type="term" value="P:potassium ion transport"/>
    <property type="evidence" value="ECO:0007669"/>
    <property type="project" value="InterPro"/>
</dbReference>
<dbReference type="Proteomes" id="UP000000594">
    <property type="component" value="Chromosome"/>
</dbReference>
<accession>Q81XF0</accession>
<dbReference type="PATRIC" id="fig|1392.230.peg.5207"/>
<dbReference type="GO" id="GO:0008324">
    <property type="term" value="F:monoatomic cation transmembrane transporter activity"/>
    <property type="evidence" value="ECO:0007669"/>
    <property type="project" value="InterPro"/>
</dbReference>
<name>A0A6L8PLN8_BACAN</name>
<dbReference type="OMA" id="GAYFQPV"/>
<dbReference type="KEGG" id="banh:HYU01_25860"/>
<reference evidence="2 3" key="1">
    <citation type="journal article" date="2009" name="J. Bacteriol.">
        <title>The complete genome sequence of Bacillus anthracis Ames 'Ancestor'.</title>
        <authorList>
            <person name="Ravel J."/>
            <person name="Jiang L."/>
            <person name="Stanley S.T."/>
            <person name="Wilson M.R."/>
            <person name="Decker R.S."/>
            <person name="Read T.D."/>
            <person name="Worsham P."/>
            <person name="Keim P.S."/>
            <person name="Salzberg S.L."/>
            <person name="Fraser-Liggett C.M."/>
            <person name="Rasko D.A."/>
        </authorList>
    </citation>
    <scope>NUCLEOTIDE SEQUENCE [LARGE SCALE GENOMIC DNA]</scope>
    <source>
        <strain evidence="3">Ames ancestor</strain>
    </source>
</reference>
<evidence type="ECO:0000313" key="2">
    <source>
        <dbReference type="EMBL" id="AAT34419.1"/>
    </source>
</evidence>
<dbReference type="PROSITE" id="PS51202">
    <property type="entry name" value="RCK_C"/>
    <property type="match status" value="1"/>
</dbReference>
<keyword evidence="3" id="KW-1185">Reference proteome</keyword>
<dbReference type="OrthoDB" id="67547at2"/>
<accession>E9QWD2</accession>
<dbReference type="RefSeq" id="WP_001026081.1">
    <property type="nucleotide sequence ID" value="NZ_AP014833.1"/>
</dbReference>
<proteinExistence type="predicted"/>
<evidence type="ECO:0000313" key="3">
    <source>
        <dbReference type="Proteomes" id="UP000000594"/>
    </source>
</evidence>
<feature type="domain" description="RCK C-terminal" evidence="1">
    <location>
        <begin position="73"/>
        <end position="160"/>
    </location>
</feature>
<dbReference type="InterPro" id="IPR006037">
    <property type="entry name" value="RCK_C"/>
</dbReference>
<dbReference type="SUPFAM" id="SSF116726">
    <property type="entry name" value="TrkA C-terminal domain-like"/>
    <property type="match status" value="1"/>
</dbReference>
<dbReference type="KEGG" id="bar:GBAA_5287"/>
<dbReference type="InterPro" id="IPR026278">
    <property type="entry name" value="KhtT"/>
</dbReference>
<dbReference type="InterPro" id="IPR050144">
    <property type="entry name" value="AAE_transporter"/>
</dbReference>
<sequence length="169" mass="19321">MNIRESELPGIGYKFQIVTKGNEKMVIVIHDDGRREMYHFDSDYEESISSISLRDSEARQIAAILGGMVYKPRALENVEMVFEGLAIEWFKVEKEAPAIGKTIGDLEIRKTYSVTIIAVMKKNMKKLFNPGPETVIEEGDMLVVSGEREEIKKIINELLSNRGLTRWIR</sequence>
<accession>Q6KKK0</accession>
<dbReference type="InterPro" id="IPR058776">
    <property type="entry name" value="KhtT-like_N"/>
</dbReference>
<dbReference type="Pfam" id="PF25991">
    <property type="entry name" value="KhtT_N"/>
    <property type="match status" value="1"/>
</dbReference>